<evidence type="ECO:0000256" key="5">
    <source>
        <dbReference type="ARBA" id="ARBA00004629"/>
    </source>
</evidence>
<comment type="similarity">
    <text evidence="6">Belongs to the TPR family.</text>
</comment>
<evidence type="ECO:0000256" key="8">
    <source>
        <dbReference type="ARBA" id="ARBA00022448"/>
    </source>
</evidence>
<evidence type="ECO:0000256" key="16">
    <source>
        <dbReference type="ARBA" id="ARBA00023010"/>
    </source>
</evidence>
<keyword evidence="12" id="KW-0498">Mitosis</keyword>
<evidence type="ECO:0000256" key="23">
    <source>
        <dbReference type="ARBA" id="ARBA00023328"/>
    </source>
</evidence>
<keyword evidence="13" id="KW-0509">mRNA transport</keyword>
<feature type="region of interest" description="Disordered" evidence="26">
    <location>
        <begin position="1657"/>
        <end position="1677"/>
    </location>
</feature>
<reference evidence="31" key="2">
    <citation type="submission" date="2025-08" db="UniProtKB">
        <authorList>
            <consortium name="Ensembl"/>
        </authorList>
    </citation>
    <scope>IDENTIFICATION</scope>
</reference>
<dbReference type="GeneTree" id="ENSGT00730000111014"/>
<keyword evidence="23" id="KW-0137">Centromere</keyword>
<dbReference type="Ensembl" id="ENSDCDT00010045344.1">
    <property type="protein sequence ID" value="ENSDCDP00010036013.1"/>
    <property type="gene ID" value="ENSDCDG00010022419.1"/>
</dbReference>
<dbReference type="GO" id="GO:0006606">
    <property type="term" value="P:protein import into nucleus"/>
    <property type="evidence" value="ECO:0007669"/>
    <property type="project" value="InterPro"/>
</dbReference>
<feature type="coiled-coil region" evidence="25">
    <location>
        <begin position="829"/>
        <end position="995"/>
    </location>
</feature>
<evidence type="ECO:0000256" key="2">
    <source>
        <dbReference type="ARBA" id="ARBA00004335"/>
    </source>
</evidence>
<feature type="compositionally biased region" description="Acidic residues" evidence="26">
    <location>
        <begin position="1739"/>
        <end position="1753"/>
    </location>
</feature>
<dbReference type="Proteomes" id="UP000694580">
    <property type="component" value="Chromosome 13"/>
</dbReference>
<feature type="coiled-coil region" evidence="25">
    <location>
        <begin position="402"/>
        <end position="436"/>
    </location>
</feature>
<evidence type="ECO:0000259" key="29">
    <source>
        <dbReference type="Pfam" id="PF25481"/>
    </source>
</evidence>
<feature type="region of interest" description="Disordered" evidence="26">
    <location>
        <begin position="1711"/>
        <end position="1761"/>
    </location>
</feature>
<evidence type="ECO:0000256" key="22">
    <source>
        <dbReference type="ARBA" id="ARBA00023306"/>
    </source>
</evidence>
<feature type="coiled-coil region" evidence="25">
    <location>
        <begin position="653"/>
        <end position="729"/>
    </location>
</feature>
<evidence type="ECO:0000256" key="4">
    <source>
        <dbReference type="ARBA" id="ARBA00004620"/>
    </source>
</evidence>
<feature type="transmembrane region" description="Helical" evidence="27">
    <location>
        <begin position="2093"/>
        <end position="2117"/>
    </location>
</feature>
<keyword evidence="15" id="KW-0653">Protein transport</keyword>
<feature type="compositionally biased region" description="Pro residues" evidence="26">
    <location>
        <begin position="1873"/>
        <end position="1883"/>
    </location>
</feature>
<reference evidence="31" key="3">
    <citation type="submission" date="2025-09" db="UniProtKB">
        <authorList>
            <consortium name="Ensembl"/>
        </authorList>
    </citation>
    <scope>IDENTIFICATION</scope>
</reference>
<keyword evidence="9" id="KW-0158">Chromosome</keyword>
<evidence type="ECO:0000259" key="30">
    <source>
        <dbReference type="Pfam" id="PF25785"/>
    </source>
</evidence>
<dbReference type="InterPro" id="IPR057577">
    <property type="entry name" value="Nucleoprot-TPR/MLP1_dom"/>
</dbReference>
<feature type="compositionally biased region" description="Low complexity" evidence="26">
    <location>
        <begin position="2060"/>
        <end position="2091"/>
    </location>
</feature>
<evidence type="ECO:0000256" key="14">
    <source>
        <dbReference type="ARBA" id="ARBA00022838"/>
    </source>
</evidence>
<feature type="domain" description="NUA/TPR/MLP1-2-like" evidence="30">
    <location>
        <begin position="423"/>
        <end position="517"/>
    </location>
</feature>
<evidence type="ECO:0000256" key="11">
    <source>
        <dbReference type="ARBA" id="ARBA00022618"/>
    </source>
</evidence>
<feature type="region of interest" description="Disordered" evidence="26">
    <location>
        <begin position="1493"/>
        <end position="1527"/>
    </location>
</feature>
<feature type="compositionally biased region" description="Polar residues" evidence="26">
    <location>
        <begin position="1713"/>
        <end position="1725"/>
    </location>
</feature>
<feature type="domain" description="Nucleoprotein TPR/MLP1-2" evidence="28">
    <location>
        <begin position="981"/>
        <end position="1108"/>
    </location>
</feature>
<evidence type="ECO:0000256" key="20">
    <source>
        <dbReference type="ARBA" id="ARBA00023212"/>
    </source>
</evidence>
<keyword evidence="27" id="KW-0812">Transmembrane</keyword>
<feature type="coiled-coil region" evidence="25">
    <location>
        <begin position="496"/>
        <end position="563"/>
    </location>
</feature>
<feature type="compositionally biased region" description="Basic and acidic residues" evidence="26">
    <location>
        <begin position="1505"/>
        <end position="1523"/>
    </location>
</feature>
<evidence type="ECO:0000256" key="17">
    <source>
        <dbReference type="ARBA" id="ARBA00023054"/>
    </source>
</evidence>
<evidence type="ECO:0000256" key="7">
    <source>
        <dbReference type="ARBA" id="ARBA00019789"/>
    </source>
</evidence>
<evidence type="ECO:0000256" key="1">
    <source>
        <dbReference type="ARBA" id="ARBA00004186"/>
    </source>
</evidence>
<accession>A0AAY4CSB2</accession>
<protein>
    <recommendedName>
        <fullName evidence="7">Nucleoprotein TPR</fullName>
    </recommendedName>
    <alternativeName>
        <fullName evidence="24">NPC-associated intranuclear protein</fullName>
    </alternativeName>
</protein>
<dbReference type="PANTHER" id="PTHR18898">
    <property type="entry name" value="NUCLEOPROTEIN TPR-RELATED"/>
    <property type="match status" value="1"/>
</dbReference>
<dbReference type="InterPro" id="IPR057974">
    <property type="entry name" value="NUA/TPR/MLP1-2-like_dom"/>
</dbReference>
<dbReference type="GO" id="GO:0034399">
    <property type="term" value="C:nuclear periphery"/>
    <property type="evidence" value="ECO:0007669"/>
    <property type="project" value="UniProtKB-ARBA"/>
</dbReference>
<comment type="subcellular location">
    <subcellularLocation>
        <location evidence="5">Chromosome</location>
        <location evidence="5">Centromere</location>
        <location evidence="5">Kinetochore</location>
    </subcellularLocation>
    <subcellularLocation>
        <location evidence="1">Cytoplasm</location>
        <location evidence="1">Cytoskeleton</location>
        <location evidence="1">Spindle</location>
    </subcellularLocation>
    <subcellularLocation>
        <location evidence="2">Nucleus membrane</location>
        <topology evidence="2">Peripheral membrane protein</topology>
        <orientation evidence="2">Cytoplasmic side</orientation>
    </subcellularLocation>
    <subcellularLocation>
        <location evidence="4">Nucleus membrane</location>
        <topology evidence="4">Peripheral membrane protein</topology>
        <orientation evidence="4">Nucleoplasmic side</orientation>
    </subcellularLocation>
    <subcellularLocation>
        <location evidence="3">Nucleus</location>
        <location evidence="3">Nuclear pore complex</location>
    </subcellularLocation>
</comment>
<dbReference type="Gene3D" id="1.10.287.1490">
    <property type="match status" value="1"/>
</dbReference>
<feature type="region of interest" description="Disordered" evidence="26">
    <location>
        <begin position="1545"/>
        <end position="1638"/>
    </location>
</feature>
<keyword evidence="22" id="KW-0131">Cell cycle</keyword>
<dbReference type="GO" id="GO:1901673">
    <property type="term" value="P:regulation of mitotic spindle assembly"/>
    <property type="evidence" value="ECO:0007669"/>
    <property type="project" value="TreeGrafter"/>
</dbReference>
<keyword evidence="14" id="KW-0995">Kinetochore</keyword>
<evidence type="ECO:0000256" key="26">
    <source>
        <dbReference type="SAM" id="MobiDB-lite"/>
    </source>
</evidence>
<feature type="compositionally biased region" description="Polar residues" evidence="26">
    <location>
        <begin position="1562"/>
        <end position="1577"/>
    </location>
</feature>
<dbReference type="GO" id="GO:0006406">
    <property type="term" value="P:mRNA export from nucleus"/>
    <property type="evidence" value="ECO:0007669"/>
    <property type="project" value="TreeGrafter"/>
</dbReference>
<proteinExistence type="inferred from homology"/>
<evidence type="ECO:0000256" key="25">
    <source>
        <dbReference type="SAM" id="Coils"/>
    </source>
</evidence>
<evidence type="ECO:0000256" key="10">
    <source>
        <dbReference type="ARBA" id="ARBA00022490"/>
    </source>
</evidence>
<feature type="region of interest" description="Disordered" evidence="26">
    <location>
        <begin position="1797"/>
        <end position="1823"/>
    </location>
</feature>
<dbReference type="GO" id="GO:0005643">
    <property type="term" value="C:nuclear pore"/>
    <property type="evidence" value="ECO:0007669"/>
    <property type="project" value="UniProtKB-SubCell"/>
</dbReference>
<evidence type="ECO:0000256" key="9">
    <source>
        <dbReference type="ARBA" id="ARBA00022454"/>
    </source>
</evidence>
<evidence type="ECO:0000256" key="24">
    <source>
        <dbReference type="ARBA" id="ARBA00077074"/>
    </source>
</evidence>
<feature type="domain" description="Nucleoprotein TPR/MPL1" evidence="29">
    <location>
        <begin position="121"/>
        <end position="200"/>
    </location>
</feature>
<feature type="compositionally biased region" description="Low complexity" evidence="26">
    <location>
        <begin position="1612"/>
        <end position="1638"/>
    </location>
</feature>
<dbReference type="PANTHER" id="PTHR18898:SF3">
    <property type="entry name" value="NUCLEOPROTEIN TPR"/>
    <property type="match status" value="1"/>
</dbReference>
<evidence type="ECO:0000256" key="19">
    <source>
        <dbReference type="ARBA" id="ARBA00023136"/>
    </source>
</evidence>
<evidence type="ECO:0000256" key="13">
    <source>
        <dbReference type="ARBA" id="ARBA00022816"/>
    </source>
</evidence>
<dbReference type="Pfam" id="PF25481">
    <property type="entry name" value="Nucleoprot-TPR"/>
    <property type="match status" value="1"/>
</dbReference>
<keyword evidence="19 27" id="KW-0472">Membrane</keyword>
<feature type="compositionally biased region" description="Low complexity" evidence="26">
    <location>
        <begin position="1884"/>
        <end position="1893"/>
    </location>
</feature>
<evidence type="ECO:0000256" key="12">
    <source>
        <dbReference type="ARBA" id="ARBA00022776"/>
    </source>
</evidence>
<feature type="region of interest" description="Disordered" evidence="26">
    <location>
        <begin position="2012"/>
        <end position="2091"/>
    </location>
</feature>
<evidence type="ECO:0000256" key="27">
    <source>
        <dbReference type="SAM" id="Phobius"/>
    </source>
</evidence>
<dbReference type="GO" id="GO:0017056">
    <property type="term" value="F:structural constituent of nuclear pore"/>
    <property type="evidence" value="ECO:0007669"/>
    <property type="project" value="TreeGrafter"/>
</dbReference>
<keyword evidence="11" id="KW-0132">Cell division</keyword>
<dbReference type="GO" id="GO:0005819">
    <property type="term" value="C:spindle"/>
    <property type="evidence" value="ECO:0007669"/>
    <property type="project" value="UniProtKB-SubCell"/>
</dbReference>
<feature type="coiled-coil region" evidence="25">
    <location>
        <begin position="102"/>
        <end position="231"/>
    </location>
</feature>
<evidence type="ECO:0000259" key="28">
    <source>
        <dbReference type="Pfam" id="PF07926"/>
    </source>
</evidence>
<dbReference type="Pfam" id="PF07926">
    <property type="entry name" value="TPR_MLP1_2"/>
    <property type="match status" value="1"/>
</dbReference>
<feature type="compositionally biased region" description="Polar residues" evidence="26">
    <location>
        <begin position="2016"/>
        <end position="2035"/>
    </location>
</feature>
<evidence type="ECO:0000256" key="18">
    <source>
        <dbReference type="ARBA" id="ARBA00023132"/>
    </source>
</evidence>
<organism evidence="31 32">
    <name type="scientific">Denticeps clupeoides</name>
    <name type="common">denticle herring</name>
    <dbReference type="NCBI Taxonomy" id="299321"/>
    <lineage>
        <taxon>Eukaryota</taxon>
        <taxon>Metazoa</taxon>
        <taxon>Chordata</taxon>
        <taxon>Craniata</taxon>
        <taxon>Vertebrata</taxon>
        <taxon>Euteleostomi</taxon>
        <taxon>Actinopterygii</taxon>
        <taxon>Neopterygii</taxon>
        <taxon>Teleostei</taxon>
        <taxon>Clupei</taxon>
        <taxon>Clupeiformes</taxon>
        <taxon>Denticipitoidei</taxon>
        <taxon>Denticipitidae</taxon>
        <taxon>Denticeps</taxon>
    </lineage>
</organism>
<feature type="region of interest" description="Disordered" evidence="26">
    <location>
        <begin position="467"/>
        <end position="486"/>
    </location>
</feature>
<keyword evidence="17 25" id="KW-0175">Coiled coil</keyword>
<feature type="coiled-coil region" evidence="25">
    <location>
        <begin position="1149"/>
        <end position="1472"/>
    </location>
</feature>
<feature type="compositionally biased region" description="Polar residues" evidence="26">
    <location>
        <begin position="1808"/>
        <end position="1823"/>
    </location>
</feature>
<feature type="compositionally biased region" description="Low complexity" evidence="26">
    <location>
        <begin position="1659"/>
        <end position="1677"/>
    </location>
</feature>
<keyword evidence="27" id="KW-1133">Transmembrane helix</keyword>
<feature type="coiled-coil region" evidence="25">
    <location>
        <begin position="776"/>
        <end position="803"/>
    </location>
</feature>
<dbReference type="FunFam" id="1.10.287.1490:FF:000004">
    <property type="entry name" value="nucleoprotein TPR isoform X2"/>
    <property type="match status" value="1"/>
</dbReference>
<feature type="region of interest" description="Disordered" evidence="26">
    <location>
        <begin position="1869"/>
        <end position="1914"/>
    </location>
</feature>
<evidence type="ECO:0000256" key="21">
    <source>
        <dbReference type="ARBA" id="ARBA00023242"/>
    </source>
</evidence>
<evidence type="ECO:0000313" key="32">
    <source>
        <dbReference type="Proteomes" id="UP000694580"/>
    </source>
</evidence>
<feature type="coiled-coil region" evidence="25">
    <location>
        <begin position="271"/>
        <end position="316"/>
    </location>
</feature>
<evidence type="ECO:0000256" key="3">
    <source>
        <dbReference type="ARBA" id="ARBA00004567"/>
    </source>
</evidence>
<keyword evidence="21" id="KW-0539">Nucleus</keyword>
<dbReference type="GO" id="GO:0051301">
    <property type="term" value="P:cell division"/>
    <property type="evidence" value="ECO:0007669"/>
    <property type="project" value="UniProtKB-KW"/>
</dbReference>
<keyword evidence="18" id="KW-0906">Nuclear pore complex</keyword>
<evidence type="ECO:0000256" key="6">
    <source>
        <dbReference type="ARBA" id="ARBA00005274"/>
    </source>
</evidence>
<reference evidence="31 32" key="1">
    <citation type="submission" date="2020-06" db="EMBL/GenBank/DDBJ databases">
        <authorList>
            <consortium name="Wellcome Sanger Institute Data Sharing"/>
        </authorList>
    </citation>
    <scope>NUCLEOTIDE SEQUENCE [LARGE SCALE GENOMIC DNA]</scope>
</reference>
<keyword evidence="20" id="KW-0206">Cytoskeleton</keyword>
<evidence type="ECO:0000313" key="31">
    <source>
        <dbReference type="Ensembl" id="ENSDCDP00010036013.1"/>
    </source>
</evidence>
<keyword evidence="32" id="KW-1185">Reference proteome</keyword>
<evidence type="ECO:0000256" key="15">
    <source>
        <dbReference type="ARBA" id="ARBA00022927"/>
    </source>
</evidence>
<name>A0AAY4CSB2_9TELE</name>
<keyword evidence="8" id="KW-0813">Transport</keyword>
<gene>
    <name evidence="31" type="primary">tpra</name>
</gene>
<dbReference type="GO" id="GO:0000776">
    <property type="term" value="C:kinetochore"/>
    <property type="evidence" value="ECO:0007669"/>
    <property type="project" value="UniProtKB-KW"/>
</dbReference>
<feature type="compositionally biased region" description="Basic and acidic residues" evidence="26">
    <location>
        <begin position="1545"/>
        <end position="1554"/>
    </location>
</feature>
<feature type="coiled-coil region" evidence="25">
    <location>
        <begin position="1063"/>
        <end position="1111"/>
    </location>
</feature>
<sequence>MAASLQQVLERAELNKLPKAVQFKLEKFFSDHQAEIDALKSSHERYKADSEQQYFNLEKKLSEIQEQFVTKSREHEAFKEENSRLRKNPQLVLILTLLSEKLTETSKMKTELQLKLDELQSSEISIQYREKRMEQEKELLQNQNTWLNSELKSKTEELLSVSREKGKDLLELKCDLENKKEEVTRLQEQVNTLRNTNEDLQKQTETLMSKLKEAKDQYTAMEEKYSNELSANVKLTNLYKVAAADTEAKNVELSRAVEEISTLLKQSGEATKSAEARLLEAEEAKTKLEEEMNEKVETLEKAMESATAQLSDSKKRGAPMMTEEELNILSPTAAAVAKIVKPGMKLMELYNAFVEAQDQLQLEKLENKRMHKLLDEIVLEVETKAPILRRQREEYESMQKSTSSLCAKLEQAMKEIRSLQKETNEANKRVSLLEKEKQWCESQGADLSHQVRVLLLEIEEARGKQVLREEEISSSQPPENEGEVEDGSQHITFRNVEELQLQNQSLLAELHQIKENTTNQLNEAAASRQAELEQALEEAQKELQQLRDQAKQQKLLAESMGRQRDMYRVLLFQTSDISLPTPGYSSAPTIPRPLTTSRSIPLRALASESAQAAQTKLNEAFSTYKKEKAGNDKLLNDQNDRLQARVYELISQKAKLSSQLEFASKRNDMIQNNVNAYRREIACLCERTQKMSSNSQRLEQIIHTMTQDLRAANEKLVVAEVRNETMSKERDLLKMAETRLVQEKEAILSEQRGQNLLLANLKTMQLSMERVDAESSQRKSSQVERLERELVQVKRRLEQEVEQRHAISRNQDTQVVEVRRQLETQTSLHQKTKELLRTAEQQVTLLRQQLSSKENSTTGKPFSALMQCPEICPADMEDLRSLLKQAEEERDELKERLQAATTSVEQYRALVLNLEESLSKEKQVTEKAHLSMETTSKEMQEFNTELEKKLVEAEKDKQQIEEEKQRALQTLEQQVTELKRSLTSMQTELQDALHRAAEAVTEEQKAKQDRKLQAVLAAEAQNKYERELMLHAADVEALREAKRQSQQNAHNCTQLDERAQKAAMELNQSRVVWEQQEKQLKEELLKQAKRLEELQTQNSLLHQQMENLGTQMAASVQEGVQSSLNMSFIEEDKSTKEILEILRFVRRDKEIAQAQCEVAKVEAQRCKQRLEFQEKELKELQESINTERQKLQVTAKTMAQHDEMVKKLEGMNALIETNKILKEEKGRLEQNLQQTQAKVTKMEADITPLQKSNDELSEKSGMLQAEMKLMEEDLKKWKARVQQLVSQQKDTDQEESKKLRSEREAHLKRIQHLTEEVGKMKSEAARTQTSYTTAQSQVQSLQDSLSKATAERDNIKKDLEAKVLDIQEKAKTITQVKKIGRRYKTQYEELKEQHDKLVSEMATKQSQELEVQLQSQIQSLNNSLSQAETKNTELQTQLENLQKAESERQAEVQNQQEQMSRLRQELQEKAVGEEKLRQQVSEMTEKTKKAIMGAKQKINQLTSKEQIRKENDELKQQREEQDVRMSALKSQYEARLCRHEREMRELRGESRDEPQDQPGKASEQQRTPDTRQISLKTTPPCDRGSTSTTEPPTANIKPTPVAGAPSKPSPIPTSKSTPRASIRPMVTPASVATPTATVMPTTQVDTQEALPSEAAVEHVSVLGSTSGSVRSSSPGLSQPILTQQQQSQATAFVQPTQQQTAQEHTATTVEAGVSTQMERPSTSSAVGPCSMGPKRVREEEQDASSETTETQDDSSEHPIPKKIRITQRIDTEVSLLQQLSTLKSGIICVFTGCQGAEATDPGTENEESQGATASSQKPADSDSNGDVFLTLSLSLSVETVSCVEALPSTTTLRLPPSPRRLAHSLPPRLYIQPPVPELGPPPAQRQASQNRRQSVGRAPQLTPGIPQQHFFDEDDRMVPSTPTLMVQRHTDGFAEAIHSPQVAGVPRFRFGHEDMIAQASSSHSDLGQLASQGGLGMYESPLFLAPHEDESGGRSVPTTPLQVAAPVSVFAESHSSDVPESASQSVPMVTTSTASAPLPGEDSDDVFMVGESEETSGDVSMESHSSEMESAPSSDQANLPSTSQEPTSSSTGLSLSLSLSLSLYLCIFLSVLLLTWLSAPY</sequence>
<keyword evidence="10" id="KW-0963">Cytoplasm</keyword>
<dbReference type="InterPro" id="IPR012929">
    <property type="entry name" value="Nucleoprot-TPR/MLP1-2_dom"/>
</dbReference>
<dbReference type="Pfam" id="PF25785">
    <property type="entry name" value="TPR"/>
    <property type="match status" value="1"/>
</dbReference>
<feature type="compositionally biased region" description="Acidic residues" evidence="26">
    <location>
        <begin position="2041"/>
        <end position="2056"/>
    </location>
</feature>
<keyword evidence="16" id="KW-0811">Translocation</keyword>
<dbReference type="GO" id="GO:0031965">
    <property type="term" value="C:nuclear membrane"/>
    <property type="evidence" value="ECO:0007669"/>
    <property type="project" value="UniProtKB-SubCell"/>
</dbReference>